<name>A0A067KIQ5_JATCU</name>
<evidence type="ECO:0000313" key="1">
    <source>
        <dbReference type="EMBL" id="KDP36002.1"/>
    </source>
</evidence>
<gene>
    <name evidence="1" type="ORF">JCGZ_08397</name>
</gene>
<sequence length="94" mass="10384">MNSGSLEQLCHTANSCITQLFLDDAAVPDEQLRDAAVLAQARSRLVDLKALVGLHQRSKHRQSSGHVQGSSPKFDLIGFEVTSEARFDWLRGFC</sequence>
<dbReference type="AlphaFoldDB" id="A0A067KIQ5"/>
<protein>
    <submittedName>
        <fullName evidence="1">Uncharacterized protein</fullName>
    </submittedName>
</protein>
<reference evidence="1 2" key="1">
    <citation type="journal article" date="2014" name="PLoS ONE">
        <title>Global Analysis of Gene Expression Profiles in Physic Nut (Jatropha curcas L.) Seedlings Exposed to Salt Stress.</title>
        <authorList>
            <person name="Zhang L."/>
            <person name="Zhang C."/>
            <person name="Wu P."/>
            <person name="Chen Y."/>
            <person name="Li M."/>
            <person name="Jiang H."/>
            <person name="Wu G."/>
        </authorList>
    </citation>
    <scope>NUCLEOTIDE SEQUENCE [LARGE SCALE GENOMIC DNA]</scope>
    <source>
        <strain evidence="2">cv. GZQX0401</strain>
        <tissue evidence="1">Young leaves</tissue>
    </source>
</reference>
<dbReference type="Proteomes" id="UP000027138">
    <property type="component" value="Unassembled WGS sequence"/>
</dbReference>
<keyword evidence="2" id="KW-1185">Reference proteome</keyword>
<evidence type="ECO:0000313" key="2">
    <source>
        <dbReference type="Proteomes" id="UP000027138"/>
    </source>
</evidence>
<proteinExistence type="predicted"/>
<accession>A0A067KIQ5</accession>
<organism evidence="1 2">
    <name type="scientific">Jatropha curcas</name>
    <name type="common">Barbados nut</name>
    <dbReference type="NCBI Taxonomy" id="180498"/>
    <lineage>
        <taxon>Eukaryota</taxon>
        <taxon>Viridiplantae</taxon>
        <taxon>Streptophyta</taxon>
        <taxon>Embryophyta</taxon>
        <taxon>Tracheophyta</taxon>
        <taxon>Spermatophyta</taxon>
        <taxon>Magnoliopsida</taxon>
        <taxon>eudicotyledons</taxon>
        <taxon>Gunneridae</taxon>
        <taxon>Pentapetalae</taxon>
        <taxon>rosids</taxon>
        <taxon>fabids</taxon>
        <taxon>Malpighiales</taxon>
        <taxon>Euphorbiaceae</taxon>
        <taxon>Crotonoideae</taxon>
        <taxon>Jatropheae</taxon>
        <taxon>Jatropha</taxon>
    </lineage>
</organism>
<dbReference type="EMBL" id="KK914461">
    <property type="protein sequence ID" value="KDP36002.1"/>
    <property type="molecule type" value="Genomic_DNA"/>
</dbReference>